<dbReference type="FunFam" id="2.40.170.20:FF:000005">
    <property type="entry name" value="TonB-dependent siderophore receptor"/>
    <property type="match status" value="1"/>
</dbReference>
<keyword evidence="13 14" id="KW-0998">Cell outer membrane</keyword>
<dbReference type="InterPro" id="IPR000531">
    <property type="entry name" value="Beta-barrel_TonB"/>
</dbReference>
<reference evidence="19 20" key="1">
    <citation type="submission" date="2017-10" db="EMBL/GenBank/DDBJ databases">
        <title>Draft genome of two endophytic bacteria isolated from 'guarana' Paullinia cupana (Mart.) Ducke.</title>
        <authorList>
            <person name="Siqueira K.A."/>
            <person name="Liotti R.G."/>
            <person name="Mendes T.A."/>
            <person name="Soares M.A."/>
        </authorList>
    </citation>
    <scope>NUCLEOTIDE SEQUENCE [LARGE SCALE GENOMIC DNA]</scope>
    <source>
        <strain evidence="19 20">342</strain>
    </source>
</reference>
<keyword evidence="11 14" id="KW-0472">Membrane</keyword>
<keyword evidence="9" id="KW-0406">Ion transport</keyword>
<evidence type="ECO:0000259" key="18">
    <source>
        <dbReference type="Pfam" id="PF07715"/>
    </source>
</evidence>
<feature type="domain" description="TonB-dependent receptor-like beta-barrel" evidence="17">
    <location>
        <begin position="259"/>
        <end position="702"/>
    </location>
</feature>
<dbReference type="InterPro" id="IPR039426">
    <property type="entry name" value="TonB-dep_rcpt-like"/>
</dbReference>
<comment type="caution">
    <text evidence="19">The sequence shown here is derived from an EMBL/GenBank/DDBJ whole genome shotgun (WGS) entry which is preliminary data.</text>
</comment>
<gene>
    <name evidence="19" type="ORF">CQW29_04770</name>
</gene>
<evidence type="ECO:0000256" key="16">
    <source>
        <dbReference type="SAM" id="MobiDB-lite"/>
    </source>
</evidence>
<comment type="similarity">
    <text evidence="2 14 15">Belongs to the TonB-dependent receptor family.</text>
</comment>
<dbReference type="GO" id="GO:0038023">
    <property type="term" value="F:signaling receptor activity"/>
    <property type="evidence" value="ECO:0007669"/>
    <property type="project" value="InterPro"/>
</dbReference>
<evidence type="ECO:0000256" key="10">
    <source>
        <dbReference type="ARBA" id="ARBA00023077"/>
    </source>
</evidence>
<feature type="domain" description="TonB-dependent receptor plug" evidence="18">
    <location>
        <begin position="85"/>
        <end position="186"/>
    </location>
</feature>
<keyword evidence="8" id="KW-0408">Iron</keyword>
<keyword evidence="5" id="KW-0410">Iron transport</keyword>
<evidence type="ECO:0000256" key="2">
    <source>
        <dbReference type="ARBA" id="ARBA00009810"/>
    </source>
</evidence>
<dbReference type="GO" id="GO:0009279">
    <property type="term" value="C:cell outer membrane"/>
    <property type="evidence" value="ECO:0007669"/>
    <property type="project" value="UniProtKB-SubCell"/>
</dbReference>
<dbReference type="InterPro" id="IPR037066">
    <property type="entry name" value="Plug_dom_sf"/>
</dbReference>
<evidence type="ECO:0000256" key="7">
    <source>
        <dbReference type="ARBA" id="ARBA00022729"/>
    </source>
</evidence>
<dbReference type="InterPro" id="IPR036942">
    <property type="entry name" value="Beta-barrel_TonB_sf"/>
</dbReference>
<dbReference type="EMBL" id="PDET01000002">
    <property type="protein sequence ID" value="PRD16977.1"/>
    <property type="molecule type" value="Genomic_DNA"/>
</dbReference>
<protein>
    <submittedName>
        <fullName evidence="19">TonB-dependent siderophore receptor</fullName>
    </submittedName>
</protein>
<keyword evidence="20" id="KW-1185">Reference proteome</keyword>
<dbReference type="PANTHER" id="PTHR32552">
    <property type="entry name" value="FERRICHROME IRON RECEPTOR-RELATED"/>
    <property type="match status" value="1"/>
</dbReference>
<dbReference type="SUPFAM" id="SSF56935">
    <property type="entry name" value="Porins"/>
    <property type="match status" value="1"/>
</dbReference>
<evidence type="ECO:0000256" key="14">
    <source>
        <dbReference type="PROSITE-ProRule" id="PRU01360"/>
    </source>
</evidence>
<evidence type="ECO:0000259" key="17">
    <source>
        <dbReference type="Pfam" id="PF00593"/>
    </source>
</evidence>
<dbReference type="InterPro" id="IPR012910">
    <property type="entry name" value="Plug_dom"/>
</dbReference>
<dbReference type="AlphaFoldDB" id="A0A2S9IGR9"/>
<dbReference type="Proteomes" id="UP000239181">
    <property type="component" value="Unassembled WGS sequence"/>
</dbReference>
<evidence type="ECO:0000256" key="5">
    <source>
        <dbReference type="ARBA" id="ARBA00022496"/>
    </source>
</evidence>
<name>A0A2S9IGR9_9GAMM</name>
<evidence type="ECO:0000256" key="6">
    <source>
        <dbReference type="ARBA" id="ARBA00022692"/>
    </source>
</evidence>
<dbReference type="GO" id="GO:0015344">
    <property type="term" value="F:siderophore uptake transmembrane transporter activity"/>
    <property type="evidence" value="ECO:0007669"/>
    <property type="project" value="UniProtKB-ARBA"/>
</dbReference>
<keyword evidence="7" id="KW-0732">Signal</keyword>
<dbReference type="GO" id="GO:0015891">
    <property type="term" value="P:siderophore transport"/>
    <property type="evidence" value="ECO:0007669"/>
    <property type="project" value="InterPro"/>
</dbReference>
<keyword evidence="12 19" id="KW-0675">Receptor</keyword>
<keyword evidence="4 14" id="KW-1134">Transmembrane beta strand</keyword>
<dbReference type="CDD" id="cd01347">
    <property type="entry name" value="ligand_gated_channel"/>
    <property type="match status" value="1"/>
</dbReference>
<accession>A0A2S9IGR9</accession>
<evidence type="ECO:0000256" key="8">
    <source>
        <dbReference type="ARBA" id="ARBA00023004"/>
    </source>
</evidence>
<organism evidence="19 20">
    <name type="scientific">Pantoea coffeiphila</name>
    <dbReference type="NCBI Taxonomy" id="1465635"/>
    <lineage>
        <taxon>Bacteria</taxon>
        <taxon>Pseudomonadati</taxon>
        <taxon>Pseudomonadota</taxon>
        <taxon>Gammaproteobacteria</taxon>
        <taxon>Enterobacterales</taxon>
        <taxon>Erwiniaceae</taxon>
        <taxon>Pantoea</taxon>
    </lineage>
</organism>
<evidence type="ECO:0000256" key="13">
    <source>
        <dbReference type="ARBA" id="ARBA00023237"/>
    </source>
</evidence>
<dbReference type="Gene3D" id="2.170.130.10">
    <property type="entry name" value="TonB-dependent receptor, plug domain"/>
    <property type="match status" value="1"/>
</dbReference>
<dbReference type="Gene3D" id="2.40.170.20">
    <property type="entry name" value="TonB-dependent receptor, beta-barrel domain"/>
    <property type="match status" value="1"/>
</dbReference>
<sequence length="732" mass="79508">MARIVSAYFTVKAGEALVSDYNKHKFSTIAACVALATLGLSATLRAQQPADEQTLTVTADDSAKPNEGYVAKQSRTGSRTNSSVVATPQSLSVIGRDELTDRNVQTTTEALRYTPGVFTSTSAINSRFDYFSIRGFDATLNGALLDGLRSTSAQSYVRYQPYGMESIDVLRGPAGFMYGSGSPGGVVNAVSKRPTEDSRHEVGVQVGNHGRYQGQFDVSGPVTDDKSVLYRVVGVGRDSNTQFNNVPDDTMYLAPSLTWKPNTDTSLTLLSSFSRDTFGPPRSYTPIYGTLLSNPNGKIPRNQYLDGSNLDNHITQFNVGYELDHRFDNIWSAHSAARYSYTDLLTQTYSGAGLDTDMRTLKRSAYQFGIIGKILATDNNLKAEWDAGPVRGTSVVGVSYRRTGEDYYLNYGAAPSVDIYNPTYGGRFTTPATTFTSTYQTADETGVYLSNTLALAERLMLDLSAREDWASVHTANRVSNTSTDQNDHHFTWRAGLTWLTDIGVAPYVSYTTSFAPVLGTNKLTGATFKPTTGKQIETGVKYQPESFDGLFTLAWFDLKQDNVTITNPLNALDTLQSEQITSKGIEASASANITPAFKVIASYTWNDLENSKSANESLVGKTPTGLPEQMASLWGDYSIQQGPLASLGIGAGVRYVGKTWADSANTIRVPSYTVVDAAVHYDLGQLNSSLKGVSAAVNVNNLFDKDYYSTCSSTSCNQGTDRTVVGSVSYRW</sequence>
<keyword evidence="6 14" id="KW-0812">Transmembrane</keyword>
<evidence type="ECO:0000256" key="15">
    <source>
        <dbReference type="RuleBase" id="RU003357"/>
    </source>
</evidence>
<evidence type="ECO:0000313" key="19">
    <source>
        <dbReference type="EMBL" id="PRD16977.1"/>
    </source>
</evidence>
<evidence type="ECO:0000313" key="20">
    <source>
        <dbReference type="Proteomes" id="UP000239181"/>
    </source>
</evidence>
<dbReference type="Pfam" id="PF00593">
    <property type="entry name" value="TonB_dep_Rec_b-barrel"/>
    <property type="match status" value="1"/>
</dbReference>
<dbReference type="NCBIfam" id="TIGR01783">
    <property type="entry name" value="TonB-siderophor"/>
    <property type="match status" value="1"/>
</dbReference>
<evidence type="ECO:0000256" key="4">
    <source>
        <dbReference type="ARBA" id="ARBA00022452"/>
    </source>
</evidence>
<dbReference type="PROSITE" id="PS52016">
    <property type="entry name" value="TONB_DEPENDENT_REC_3"/>
    <property type="match status" value="1"/>
</dbReference>
<comment type="subcellular location">
    <subcellularLocation>
        <location evidence="1 14">Cell outer membrane</location>
        <topology evidence="1 14">Multi-pass membrane protein</topology>
    </subcellularLocation>
</comment>
<keyword evidence="3 14" id="KW-0813">Transport</keyword>
<evidence type="ECO:0000256" key="12">
    <source>
        <dbReference type="ARBA" id="ARBA00023170"/>
    </source>
</evidence>
<feature type="compositionally biased region" description="Polar residues" evidence="16">
    <location>
        <begin position="73"/>
        <end position="82"/>
    </location>
</feature>
<dbReference type="FunFam" id="2.170.130.10:FF:000001">
    <property type="entry name" value="Catecholate siderophore TonB-dependent receptor"/>
    <property type="match status" value="1"/>
</dbReference>
<dbReference type="PANTHER" id="PTHR32552:SF68">
    <property type="entry name" value="FERRICHROME OUTER MEMBRANE TRANSPORTER_PHAGE RECEPTOR"/>
    <property type="match status" value="1"/>
</dbReference>
<dbReference type="OrthoDB" id="127311at2"/>
<evidence type="ECO:0000256" key="9">
    <source>
        <dbReference type="ARBA" id="ARBA00023065"/>
    </source>
</evidence>
<dbReference type="Pfam" id="PF07715">
    <property type="entry name" value="Plug"/>
    <property type="match status" value="1"/>
</dbReference>
<evidence type="ECO:0000256" key="11">
    <source>
        <dbReference type="ARBA" id="ARBA00023136"/>
    </source>
</evidence>
<proteinExistence type="inferred from homology"/>
<keyword evidence="10 15" id="KW-0798">TonB box</keyword>
<evidence type="ECO:0000256" key="3">
    <source>
        <dbReference type="ARBA" id="ARBA00022448"/>
    </source>
</evidence>
<feature type="region of interest" description="Disordered" evidence="16">
    <location>
        <begin position="51"/>
        <end position="82"/>
    </location>
</feature>
<dbReference type="InterPro" id="IPR010105">
    <property type="entry name" value="TonB_sidphr_rcpt"/>
</dbReference>
<evidence type="ECO:0000256" key="1">
    <source>
        <dbReference type="ARBA" id="ARBA00004571"/>
    </source>
</evidence>